<dbReference type="EMBL" id="RYZH01000023">
    <property type="protein sequence ID" value="RUL87317.1"/>
    <property type="molecule type" value="Genomic_DNA"/>
</dbReference>
<feature type="region of interest" description="Disordered" evidence="1">
    <location>
        <begin position="72"/>
        <end position="92"/>
    </location>
</feature>
<keyword evidence="2" id="KW-0472">Membrane</keyword>
<dbReference type="RefSeq" id="WP_126725841.1">
    <property type="nucleotide sequence ID" value="NZ_RYZH01000023.1"/>
</dbReference>
<dbReference type="AlphaFoldDB" id="A0A432MJD1"/>
<reference evidence="3 4" key="1">
    <citation type="submission" date="2018-12" db="EMBL/GenBank/DDBJ databases">
        <authorList>
            <person name="Toschakov S.V."/>
        </authorList>
    </citation>
    <scope>NUCLEOTIDE SEQUENCE [LARGE SCALE GENOMIC DNA]</scope>
    <source>
        <strain evidence="3 4">GM2012</strain>
    </source>
</reference>
<keyword evidence="2" id="KW-0812">Transmembrane</keyword>
<comment type="caution">
    <text evidence="3">The sequence shown here is derived from an EMBL/GenBank/DDBJ whole genome shotgun (WGS) entry which is preliminary data.</text>
</comment>
<evidence type="ECO:0000256" key="2">
    <source>
        <dbReference type="SAM" id="Phobius"/>
    </source>
</evidence>
<feature type="compositionally biased region" description="Pro residues" evidence="1">
    <location>
        <begin position="25"/>
        <end position="37"/>
    </location>
</feature>
<proteinExistence type="predicted"/>
<evidence type="ECO:0000256" key="1">
    <source>
        <dbReference type="SAM" id="MobiDB-lite"/>
    </source>
</evidence>
<feature type="region of interest" description="Disordered" evidence="1">
    <location>
        <begin position="16"/>
        <end position="37"/>
    </location>
</feature>
<name>A0A432MJD1_9BACT</name>
<gene>
    <name evidence="3" type="ORF">TsocGM_13150</name>
</gene>
<accession>A0A432MJD1</accession>
<evidence type="ECO:0000313" key="3">
    <source>
        <dbReference type="EMBL" id="RUL87317.1"/>
    </source>
</evidence>
<protein>
    <submittedName>
        <fullName evidence="3">Uncharacterized protein</fullName>
    </submittedName>
</protein>
<feature type="transmembrane region" description="Helical" evidence="2">
    <location>
        <begin position="44"/>
        <end position="63"/>
    </location>
</feature>
<dbReference type="OrthoDB" id="9945461at2"/>
<sequence>MTPTFQGTATTEALSVLGSPDGFPLLPPRPNPGPEPWHGPGVDGWWAVPISAAIVLVGLGIALRARRRRRSHPARVSSAIPATRPSSSSSPADRLVARAEAIREAIITAFGPSWAARTTEELASSPELADRIGADRSCRVIALLAEADRVKFSGEVPSEDQGDPEDLDRWVAEILAALSAAGATSTSIGR</sequence>
<evidence type="ECO:0000313" key="4">
    <source>
        <dbReference type="Proteomes" id="UP000280296"/>
    </source>
</evidence>
<dbReference type="Proteomes" id="UP000280296">
    <property type="component" value="Unassembled WGS sequence"/>
</dbReference>
<keyword evidence="4" id="KW-1185">Reference proteome</keyword>
<organism evidence="3 4">
    <name type="scientific">Tautonia sociabilis</name>
    <dbReference type="NCBI Taxonomy" id="2080755"/>
    <lineage>
        <taxon>Bacteria</taxon>
        <taxon>Pseudomonadati</taxon>
        <taxon>Planctomycetota</taxon>
        <taxon>Planctomycetia</taxon>
        <taxon>Isosphaerales</taxon>
        <taxon>Isosphaeraceae</taxon>
        <taxon>Tautonia</taxon>
    </lineage>
</organism>
<feature type="compositionally biased region" description="Low complexity" evidence="1">
    <location>
        <begin position="74"/>
        <end position="92"/>
    </location>
</feature>
<reference evidence="3 4" key="2">
    <citation type="submission" date="2019-01" db="EMBL/GenBank/DDBJ databases">
        <title>Tautonia sociabilis, a novel thermotolerant planctomycete of Isosphaeraceae family, isolated from a 4000 m deep subterranean habitat.</title>
        <authorList>
            <person name="Kovaleva O.L."/>
            <person name="Elcheninov A.G."/>
            <person name="Van Heerden E."/>
            <person name="Toshchakov S.V."/>
            <person name="Novikov A."/>
            <person name="Bonch-Osmolovskaya E.A."/>
            <person name="Kublanov I.V."/>
        </authorList>
    </citation>
    <scope>NUCLEOTIDE SEQUENCE [LARGE SCALE GENOMIC DNA]</scope>
    <source>
        <strain evidence="3 4">GM2012</strain>
    </source>
</reference>
<keyword evidence="2" id="KW-1133">Transmembrane helix</keyword>